<dbReference type="PANTHER" id="PTHR33231:SF1">
    <property type="entry name" value="30S RIBOSOMAL PROTEIN"/>
    <property type="match status" value="1"/>
</dbReference>
<dbReference type="AlphaFoldDB" id="A0A6N2KE24"/>
<dbReference type="PANTHER" id="PTHR33231">
    <property type="entry name" value="30S RIBOSOMAL PROTEIN"/>
    <property type="match status" value="1"/>
</dbReference>
<evidence type="ECO:0000313" key="1">
    <source>
        <dbReference type="EMBL" id="VFU26284.1"/>
    </source>
</evidence>
<gene>
    <name evidence="1" type="ORF">SVIM_LOCUS67779</name>
</gene>
<accession>A0A6N2KE24</accession>
<dbReference type="EMBL" id="CAADRP010000288">
    <property type="protein sequence ID" value="VFU26284.1"/>
    <property type="molecule type" value="Genomic_DNA"/>
</dbReference>
<sequence>MHGCLLEEEIELGKGPRIREEDAVTIYAIKKHVEDKAVQKHSHPVREVDARLSVRGGELGKGPRIREEDAVTIYASIDVYLTSSPFIWIFTSDPVTSTTFQSGGRRNLLLRNQLHDPIPGSVFKLKSLQVLILASINKLTGETTSVC</sequence>
<name>A0A6N2KE24_SALVM</name>
<dbReference type="InterPro" id="IPR050574">
    <property type="entry name" value="HPF/YfiA_ribosome-assoc"/>
</dbReference>
<proteinExistence type="predicted"/>
<protein>
    <submittedName>
        <fullName evidence="1">Uncharacterized protein</fullName>
    </submittedName>
</protein>
<dbReference type="GO" id="GO:0045900">
    <property type="term" value="P:negative regulation of translational elongation"/>
    <property type="evidence" value="ECO:0007669"/>
    <property type="project" value="TreeGrafter"/>
</dbReference>
<reference evidence="1" key="1">
    <citation type="submission" date="2019-03" db="EMBL/GenBank/DDBJ databases">
        <authorList>
            <person name="Mank J."/>
            <person name="Almeida P."/>
        </authorList>
    </citation>
    <scope>NUCLEOTIDE SEQUENCE</scope>
    <source>
        <strain evidence="1">78183</strain>
    </source>
</reference>
<dbReference type="GO" id="GO:0043024">
    <property type="term" value="F:ribosomal small subunit binding"/>
    <property type="evidence" value="ECO:0007669"/>
    <property type="project" value="TreeGrafter"/>
</dbReference>
<organism evidence="1">
    <name type="scientific">Salix viminalis</name>
    <name type="common">Common osier</name>
    <name type="synonym">Basket willow</name>
    <dbReference type="NCBI Taxonomy" id="40686"/>
    <lineage>
        <taxon>Eukaryota</taxon>
        <taxon>Viridiplantae</taxon>
        <taxon>Streptophyta</taxon>
        <taxon>Embryophyta</taxon>
        <taxon>Tracheophyta</taxon>
        <taxon>Spermatophyta</taxon>
        <taxon>Magnoliopsida</taxon>
        <taxon>eudicotyledons</taxon>
        <taxon>Gunneridae</taxon>
        <taxon>Pentapetalae</taxon>
        <taxon>rosids</taxon>
        <taxon>fabids</taxon>
        <taxon>Malpighiales</taxon>
        <taxon>Salicaceae</taxon>
        <taxon>Saliceae</taxon>
        <taxon>Salix</taxon>
    </lineage>
</organism>
<dbReference type="GO" id="GO:0022627">
    <property type="term" value="C:cytosolic small ribosomal subunit"/>
    <property type="evidence" value="ECO:0007669"/>
    <property type="project" value="TreeGrafter"/>
</dbReference>